<evidence type="ECO:0000259" key="6">
    <source>
        <dbReference type="Pfam" id="PF05182"/>
    </source>
</evidence>
<evidence type="ECO:0000256" key="5">
    <source>
        <dbReference type="SAM" id="MobiDB-lite"/>
    </source>
</evidence>
<accession>A0A8S1J942</accession>
<sequence length="396" mass="44174">MGQGHWLFHLQGPLWGPPLQARQPSMLLVLLARMGNLPWHTISTDRAWRITAIKLPGQTRVTPDEYKEFLALGHGEIFNLDLNRCVEAPWRTAADPSDYFNYDLTEATWMEYCKKVDRNRLEFTMKKKIQTYESGPTNPDQDPDLPPEVAAAIAAEQFQTRNMEGSTIQKALPIPVFQGGNEDPSHKQRRGRDFRRPEVRYDPEVIIKLAGDLEPSKGVNTDYGDEYIAPFGPRSGTSREAVGPPAPKENGAMDEPHSRPAAPTPGKGMEGGQQSMPPPFPMPFGEDMRRDGSPGLHGEPPPPPPPRPRSPRETFKMDDTWEAALFHNGPRHMGRRGDAPMAPGAPRMGMDFGPGPGPMPWRPGPDPRGDMRHMPNGGPMDHHPQEDPRWQGPDRG</sequence>
<dbReference type="GO" id="GO:0006397">
    <property type="term" value="P:mRNA processing"/>
    <property type="evidence" value="ECO:0007669"/>
    <property type="project" value="UniProtKB-KW"/>
</dbReference>
<evidence type="ECO:0000313" key="8">
    <source>
        <dbReference type="Proteomes" id="UP000708148"/>
    </source>
</evidence>
<feature type="region of interest" description="Disordered" evidence="5">
    <location>
        <begin position="175"/>
        <end position="197"/>
    </location>
</feature>
<dbReference type="GO" id="GO:0005634">
    <property type="term" value="C:nucleus"/>
    <property type="evidence" value="ECO:0007669"/>
    <property type="project" value="UniProtKB-SubCell"/>
</dbReference>
<proteinExistence type="inferred from homology"/>
<evidence type="ECO:0000256" key="4">
    <source>
        <dbReference type="ARBA" id="ARBA00023242"/>
    </source>
</evidence>
<dbReference type="Pfam" id="PF05182">
    <property type="entry name" value="Fip1"/>
    <property type="match status" value="1"/>
</dbReference>
<feature type="compositionally biased region" description="Pro residues" evidence="5">
    <location>
        <begin position="355"/>
        <end position="364"/>
    </location>
</feature>
<dbReference type="PANTHER" id="PTHR36884:SF4">
    <property type="entry name" value="FIP1[III]-LIKE PROTEIN"/>
    <property type="match status" value="1"/>
</dbReference>
<evidence type="ECO:0000256" key="2">
    <source>
        <dbReference type="ARBA" id="ARBA00007459"/>
    </source>
</evidence>
<comment type="caution">
    <text evidence="7">The sequence shown here is derived from an EMBL/GenBank/DDBJ whole genome shotgun (WGS) entry which is preliminary data.</text>
</comment>
<dbReference type="OrthoDB" id="1917198at2759"/>
<reference evidence="7" key="1">
    <citation type="submission" date="2020-12" db="EMBL/GenBank/DDBJ databases">
        <authorList>
            <person name="Iha C."/>
        </authorList>
    </citation>
    <scope>NUCLEOTIDE SEQUENCE</scope>
</reference>
<keyword evidence="3" id="KW-0507">mRNA processing</keyword>
<organism evidence="7 8">
    <name type="scientific">Ostreobium quekettii</name>
    <dbReference type="NCBI Taxonomy" id="121088"/>
    <lineage>
        <taxon>Eukaryota</taxon>
        <taxon>Viridiplantae</taxon>
        <taxon>Chlorophyta</taxon>
        <taxon>core chlorophytes</taxon>
        <taxon>Ulvophyceae</taxon>
        <taxon>TCBD clade</taxon>
        <taxon>Bryopsidales</taxon>
        <taxon>Ostreobineae</taxon>
        <taxon>Ostreobiaceae</taxon>
        <taxon>Ostreobium</taxon>
    </lineage>
</organism>
<keyword evidence="8" id="KW-1185">Reference proteome</keyword>
<keyword evidence="4" id="KW-0539">Nucleus</keyword>
<protein>
    <recommendedName>
        <fullName evidence="6">Pre-mRNA polyadenylation factor Fip1 domain-containing protein</fullName>
    </recommendedName>
</protein>
<dbReference type="InterPro" id="IPR044976">
    <property type="entry name" value="FIPS5/FIPS3-like"/>
</dbReference>
<dbReference type="PANTHER" id="PTHR36884">
    <property type="entry name" value="FIP1[III]-LIKE PROTEIN"/>
    <property type="match status" value="1"/>
</dbReference>
<feature type="domain" description="Pre-mRNA polyadenylation factor Fip1" evidence="6">
    <location>
        <begin position="80"/>
        <end position="119"/>
    </location>
</feature>
<comment type="subcellular location">
    <subcellularLocation>
        <location evidence="1">Nucleus</location>
    </subcellularLocation>
</comment>
<dbReference type="AlphaFoldDB" id="A0A8S1J942"/>
<evidence type="ECO:0000256" key="1">
    <source>
        <dbReference type="ARBA" id="ARBA00004123"/>
    </source>
</evidence>
<evidence type="ECO:0000256" key="3">
    <source>
        <dbReference type="ARBA" id="ARBA00022664"/>
    </source>
</evidence>
<comment type="similarity">
    <text evidence="2">Belongs to the FIP1 family.</text>
</comment>
<feature type="compositionally biased region" description="Basic and acidic residues" evidence="5">
    <location>
        <begin position="310"/>
        <end position="319"/>
    </location>
</feature>
<gene>
    <name evidence="7" type="ORF">OSTQU699_LOCUS9082</name>
</gene>
<feature type="non-terminal residue" evidence="7">
    <location>
        <position position="396"/>
    </location>
</feature>
<dbReference type="Proteomes" id="UP000708148">
    <property type="component" value="Unassembled WGS sequence"/>
</dbReference>
<feature type="region of interest" description="Disordered" evidence="5">
    <location>
        <begin position="214"/>
        <end position="396"/>
    </location>
</feature>
<feature type="compositionally biased region" description="Basic and acidic residues" evidence="5">
    <location>
        <begin position="380"/>
        <end position="396"/>
    </location>
</feature>
<feature type="compositionally biased region" description="Pro residues" evidence="5">
    <location>
        <begin position="299"/>
        <end position="308"/>
    </location>
</feature>
<evidence type="ECO:0000313" key="7">
    <source>
        <dbReference type="EMBL" id="CAD7703725.1"/>
    </source>
</evidence>
<dbReference type="EMBL" id="CAJHUC010002376">
    <property type="protein sequence ID" value="CAD7703725.1"/>
    <property type="molecule type" value="Genomic_DNA"/>
</dbReference>
<name>A0A8S1J942_9CHLO</name>
<dbReference type="InterPro" id="IPR007854">
    <property type="entry name" value="Fip1_dom"/>
</dbReference>